<evidence type="ECO:0000256" key="6">
    <source>
        <dbReference type="ARBA" id="ARBA00014944"/>
    </source>
</evidence>
<evidence type="ECO:0000256" key="5">
    <source>
        <dbReference type="ARBA" id="ARBA00013170"/>
    </source>
</evidence>
<dbReference type="PANTHER" id="PTHR14269">
    <property type="entry name" value="CDP-DIACYLGLYCEROL--GLYCEROL-3-PHOSPHATE 3-PHOSPHATIDYLTRANSFERASE-RELATED"/>
    <property type="match status" value="1"/>
</dbReference>
<name>A0A1T4P4H3_9HYPH</name>
<evidence type="ECO:0000256" key="8">
    <source>
        <dbReference type="ARBA" id="ARBA00022679"/>
    </source>
</evidence>
<dbReference type="Pfam" id="PF01066">
    <property type="entry name" value="CDP-OH_P_transf"/>
    <property type="match status" value="1"/>
</dbReference>
<evidence type="ECO:0000256" key="4">
    <source>
        <dbReference type="ARBA" id="ARBA00010441"/>
    </source>
</evidence>
<evidence type="ECO:0000313" key="19">
    <source>
        <dbReference type="Proteomes" id="UP000190135"/>
    </source>
</evidence>
<accession>A0A1T4P4H3</accession>
<dbReference type="GO" id="GO:0016020">
    <property type="term" value="C:membrane"/>
    <property type="evidence" value="ECO:0007669"/>
    <property type="project" value="UniProtKB-SubCell"/>
</dbReference>
<evidence type="ECO:0000256" key="15">
    <source>
        <dbReference type="ARBA" id="ARBA00048586"/>
    </source>
</evidence>
<gene>
    <name evidence="18" type="ORF">SAMN05428963_103311</name>
</gene>
<comment type="pathway">
    <text evidence="2">Phospholipid metabolism; phosphatidylglycerol biosynthesis; phosphatidylglycerol from CDP-diacylglycerol: step 1/2.</text>
</comment>
<protein>
    <recommendedName>
        <fullName evidence="6">CDP-diacylglycerol--glycerol-3-phosphate 3-phosphatidyltransferase</fullName>
        <ecNumber evidence="5">2.7.8.5</ecNumber>
    </recommendedName>
</protein>
<comment type="catalytic activity">
    <reaction evidence="15">
        <text>a CDP-1,2-diacyl-sn-glycerol + sn-glycerol 3-phosphate = a 1,2-diacyl-sn-glycero-3-phospho-(1'-sn-glycero-3'-phosphate) + CMP + H(+)</text>
        <dbReference type="Rhea" id="RHEA:12593"/>
        <dbReference type="ChEBI" id="CHEBI:15378"/>
        <dbReference type="ChEBI" id="CHEBI:57597"/>
        <dbReference type="ChEBI" id="CHEBI:58332"/>
        <dbReference type="ChEBI" id="CHEBI:60110"/>
        <dbReference type="ChEBI" id="CHEBI:60377"/>
        <dbReference type="EC" id="2.7.8.5"/>
    </reaction>
</comment>
<dbReference type="RefSeq" id="WP_078707411.1">
    <property type="nucleotide sequence ID" value="NZ_FUXL01000003.1"/>
</dbReference>
<keyword evidence="14" id="KW-1208">Phospholipid metabolism</keyword>
<evidence type="ECO:0000256" key="2">
    <source>
        <dbReference type="ARBA" id="ARBA00005042"/>
    </source>
</evidence>
<evidence type="ECO:0000256" key="12">
    <source>
        <dbReference type="ARBA" id="ARBA00023136"/>
    </source>
</evidence>
<proteinExistence type="inferred from homology"/>
<evidence type="ECO:0000256" key="16">
    <source>
        <dbReference type="RuleBase" id="RU003750"/>
    </source>
</evidence>
<feature type="transmembrane region" description="Helical" evidence="17">
    <location>
        <begin position="68"/>
        <end position="89"/>
    </location>
</feature>
<keyword evidence="8 16" id="KW-0808">Transferase</keyword>
<evidence type="ECO:0000256" key="3">
    <source>
        <dbReference type="ARBA" id="ARBA00005189"/>
    </source>
</evidence>
<dbReference type="PANTHER" id="PTHR14269:SF62">
    <property type="entry name" value="CDP-DIACYLGLYCEROL--GLYCEROL-3-PHOSPHATE 3-PHOSPHATIDYLTRANSFERASE 1, CHLOROPLASTIC"/>
    <property type="match status" value="1"/>
</dbReference>
<evidence type="ECO:0000256" key="13">
    <source>
        <dbReference type="ARBA" id="ARBA00023209"/>
    </source>
</evidence>
<feature type="transmembrane region" description="Helical" evidence="17">
    <location>
        <begin position="12"/>
        <end position="36"/>
    </location>
</feature>
<evidence type="ECO:0000256" key="10">
    <source>
        <dbReference type="ARBA" id="ARBA00022989"/>
    </source>
</evidence>
<dbReference type="GO" id="GO:0008444">
    <property type="term" value="F:CDP-diacylglycerol-glycerol-3-phosphate 3-phosphatidyltransferase activity"/>
    <property type="evidence" value="ECO:0007669"/>
    <property type="project" value="UniProtKB-EC"/>
</dbReference>
<sequence length="186" mass="19787">MTIPNFISIARLLCVPAIVWSLIAGEWLLAFSLFVLSSLSDGIDGYIARRFDQQSQLGAYLDPIADKAMLGAVFVVLGIVGGLPAWLVIVVVSRDILIVAAVMLSFVMGLPMKVRPLLVSKATTAAQMASATLALAHPAFDFSTGAVFVGLIWLTALLTVLSAGAYLIDWLRHMATGEIPADKDQG</sequence>
<dbReference type="Gene3D" id="1.20.120.1760">
    <property type="match status" value="1"/>
</dbReference>
<dbReference type="OrthoDB" id="9796672at2"/>
<feature type="transmembrane region" description="Helical" evidence="17">
    <location>
        <begin position="96"/>
        <end position="114"/>
    </location>
</feature>
<feature type="transmembrane region" description="Helical" evidence="17">
    <location>
        <begin position="145"/>
        <end position="168"/>
    </location>
</feature>
<comment type="pathway">
    <text evidence="3">Lipid metabolism.</text>
</comment>
<keyword evidence="9 17" id="KW-0812">Transmembrane</keyword>
<dbReference type="EMBL" id="FUXL01000003">
    <property type="protein sequence ID" value="SJZ85818.1"/>
    <property type="molecule type" value="Genomic_DNA"/>
</dbReference>
<dbReference type="EC" id="2.7.8.5" evidence="5"/>
<comment type="similarity">
    <text evidence="4 16">Belongs to the CDP-alcohol phosphatidyltransferase class-I family.</text>
</comment>
<dbReference type="PROSITE" id="PS00379">
    <property type="entry name" value="CDP_ALCOHOL_P_TRANSF"/>
    <property type="match status" value="1"/>
</dbReference>
<dbReference type="InterPro" id="IPR050324">
    <property type="entry name" value="CDP-alcohol_PTase-I"/>
</dbReference>
<dbReference type="PIRSF" id="PIRSF000847">
    <property type="entry name" value="Phos_ph_gly_syn"/>
    <property type="match status" value="1"/>
</dbReference>
<dbReference type="InterPro" id="IPR048254">
    <property type="entry name" value="CDP_ALCOHOL_P_TRANSF_CS"/>
</dbReference>
<organism evidence="18 19">
    <name type="scientific">Consotaella salsifontis</name>
    <dbReference type="NCBI Taxonomy" id="1365950"/>
    <lineage>
        <taxon>Bacteria</taxon>
        <taxon>Pseudomonadati</taxon>
        <taxon>Pseudomonadota</taxon>
        <taxon>Alphaproteobacteria</taxon>
        <taxon>Hyphomicrobiales</taxon>
        <taxon>Aurantimonadaceae</taxon>
        <taxon>Consotaella</taxon>
    </lineage>
</organism>
<keyword evidence="7" id="KW-0444">Lipid biosynthesis</keyword>
<keyword evidence="12 17" id="KW-0472">Membrane</keyword>
<comment type="subcellular location">
    <subcellularLocation>
        <location evidence="1">Membrane</location>
        <topology evidence="1">Multi-pass membrane protein</topology>
    </subcellularLocation>
</comment>
<evidence type="ECO:0000256" key="1">
    <source>
        <dbReference type="ARBA" id="ARBA00004141"/>
    </source>
</evidence>
<dbReference type="STRING" id="1365950.SAMN05428963_103311"/>
<evidence type="ECO:0000256" key="11">
    <source>
        <dbReference type="ARBA" id="ARBA00023098"/>
    </source>
</evidence>
<evidence type="ECO:0000256" key="7">
    <source>
        <dbReference type="ARBA" id="ARBA00022516"/>
    </source>
</evidence>
<keyword evidence="13" id="KW-0594">Phospholipid biosynthesis</keyword>
<keyword evidence="19" id="KW-1185">Reference proteome</keyword>
<dbReference type="InterPro" id="IPR004570">
    <property type="entry name" value="Phosphatidylglycerol_P_synth"/>
</dbReference>
<keyword evidence="11" id="KW-0443">Lipid metabolism</keyword>
<dbReference type="InterPro" id="IPR000462">
    <property type="entry name" value="CDP-OH_P_trans"/>
</dbReference>
<evidence type="ECO:0000256" key="17">
    <source>
        <dbReference type="SAM" id="Phobius"/>
    </source>
</evidence>
<dbReference type="Proteomes" id="UP000190135">
    <property type="component" value="Unassembled WGS sequence"/>
</dbReference>
<reference evidence="18 19" key="1">
    <citation type="submission" date="2017-02" db="EMBL/GenBank/DDBJ databases">
        <authorList>
            <person name="Peterson S.W."/>
        </authorList>
    </citation>
    <scope>NUCLEOTIDE SEQUENCE [LARGE SCALE GENOMIC DNA]</scope>
    <source>
        <strain evidence="18 19">USBA 369</strain>
    </source>
</reference>
<dbReference type="InterPro" id="IPR043130">
    <property type="entry name" value="CDP-OH_PTrfase_TM_dom"/>
</dbReference>
<dbReference type="GO" id="GO:0046474">
    <property type="term" value="P:glycerophospholipid biosynthetic process"/>
    <property type="evidence" value="ECO:0007669"/>
    <property type="project" value="TreeGrafter"/>
</dbReference>
<keyword evidence="10 17" id="KW-1133">Transmembrane helix</keyword>
<dbReference type="AlphaFoldDB" id="A0A1T4P4H3"/>
<evidence type="ECO:0000313" key="18">
    <source>
        <dbReference type="EMBL" id="SJZ85818.1"/>
    </source>
</evidence>
<evidence type="ECO:0000256" key="9">
    <source>
        <dbReference type="ARBA" id="ARBA00022692"/>
    </source>
</evidence>
<evidence type="ECO:0000256" key="14">
    <source>
        <dbReference type="ARBA" id="ARBA00023264"/>
    </source>
</evidence>